<dbReference type="AlphaFoldDB" id="A0A0E9WJU5"/>
<accession>A0A0E9WJU5</accession>
<proteinExistence type="predicted"/>
<keyword evidence="1" id="KW-0472">Membrane</keyword>
<keyword evidence="1" id="KW-0812">Transmembrane</keyword>
<reference evidence="2" key="1">
    <citation type="submission" date="2014-11" db="EMBL/GenBank/DDBJ databases">
        <authorList>
            <person name="Amaro Gonzalez C."/>
        </authorList>
    </citation>
    <scope>NUCLEOTIDE SEQUENCE</scope>
</reference>
<organism evidence="2">
    <name type="scientific">Anguilla anguilla</name>
    <name type="common">European freshwater eel</name>
    <name type="synonym">Muraena anguilla</name>
    <dbReference type="NCBI Taxonomy" id="7936"/>
    <lineage>
        <taxon>Eukaryota</taxon>
        <taxon>Metazoa</taxon>
        <taxon>Chordata</taxon>
        <taxon>Craniata</taxon>
        <taxon>Vertebrata</taxon>
        <taxon>Euteleostomi</taxon>
        <taxon>Actinopterygii</taxon>
        <taxon>Neopterygii</taxon>
        <taxon>Teleostei</taxon>
        <taxon>Anguilliformes</taxon>
        <taxon>Anguillidae</taxon>
        <taxon>Anguilla</taxon>
    </lineage>
</organism>
<reference evidence="2" key="2">
    <citation type="journal article" date="2015" name="Fish Shellfish Immunol.">
        <title>Early steps in the European eel (Anguilla anguilla)-Vibrio vulnificus interaction in the gills: Role of the RtxA13 toxin.</title>
        <authorList>
            <person name="Callol A."/>
            <person name="Pajuelo D."/>
            <person name="Ebbesson L."/>
            <person name="Teles M."/>
            <person name="MacKenzie S."/>
            <person name="Amaro C."/>
        </authorList>
    </citation>
    <scope>NUCLEOTIDE SEQUENCE</scope>
</reference>
<feature type="transmembrane region" description="Helical" evidence="1">
    <location>
        <begin position="6"/>
        <end position="32"/>
    </location>
</feature>
<protein>
    <submittedName>
        <fullName evidence="2">Uncharacterized protein</fullName>
    </submittedName>
</protein>
<name>A0A0E9WJU5_ANGAN</name>
<keyword evidence="1" id="KW-1133">Transmembrane helix</keyword>
<dbReference type="EMBL" id="GBXM01018011">
    <property type="protein sequence ID" value="JAH90566.1"/>
    <property type="molecule type" value="Transcribed_RNA"/>
</dbReference>
<evidence type="ECO:0000256" key="1">
    <source>
        <dbReference type="SAM" id="Phobius"/>
    </source>
</evidence>
<evidence type="ECO:0000313" key="2">
    <source>
        <dbReference type="EMBL" id="JAH90566.1"/>
    </source>
</evidence>
<sequence>MPSFCIIKGIICVPFTDFFLLSFSQFSLIHIFRMHRWNSYLPCLECG</sequence>